<dbReference type="Gene3D" id="3.40.50.11660">
    <property type="entry name" value="Glycosyl transferase family 10, C-terminal domain"/>
    <property type="match status" value="1"/>
</dbReference>
<keyword evidence="16" id="KW-1185">Reference proteome</keyword>
<evidence type="ECO:0000256" key="10">
    <source>
        <dbReference type="ARBA" id="ARBA00023136"/>
    </source>
</evidence>
<keyword evidence="10 12" id="KW-0472">Membrane</keyword>
<gene>
    <name evidence="15" type="ORF">KP79_PYT20774</name>
</gene>
<feature type="transmembrane region" description="Helical" evidence="12">
    <location>
        <begin position="9"/>
        <end position="29"/>
    </location>
</feature>
<evidence type="ECO:0000256" key="5">
    <source>
        <dbReference type="ARBA" id="ARBA00022679"/>
    </source>
</evidence>
<keyword evidence="11" id="KW-0325">Glycoprotein</keyword>
<protein>
    <recommendedName>
        <fullName evidence="12">Fucosyltransferase</fullName>
        <ecNumber evidence="12">2.4.1.-</ecNumber>
    </recommendedName>
</protein>
<dbReference type="UniPathway" id="UPA00378"/>
<dbReference type="SUPFAM" id="SSF53756">
    <property type="entry name" value="UDP-Glycosyltransferase/glycogen phosphorylase"/>
    <property type="match status" value="1"/>
</dbReference>
<dbReference type="Pfam" id="PF00852">
    <property type="entry name" value="Glyco_transf_10"/>
    <property type="match status" value="1"/>
</dbReference>
<organism evidence="15 16">
    <name type="scientific">Mizuhopecten yessoensis</name>
    <name type="common">Japanese scallop</name>
    <name type="synonym">Patinopecten yessoensis</name>
    <dbReference type="NCBI Taxonomy" id="6573"/>
    <lineage>
        <taxon>Eukaryota</taxon>
        <taxon>Metazoa</taxon>
        <taxon>Spiralia</taxon>
        <taxon>Lophotrochozoa</taxon>
        <taxon>Mollusca</taxon>
        <taxon>Bivalvia</taxon>
        <taxon>Autobranchia</taxon>
        <taxon>Pteriomorphia</taxon>
        <taxon>Pectinida</taxon>
        <taxon>Pectinoidea</taxon>
        <taxon>Pectinidae</taxon>
        <taxon>Mizuhopecten</taxon>
    </lineage>
</organism>
<dbReference type="Pfam" id="PF17039">
    <property type="entry name" value="Glyco_tran_10_N"/>
    <property type="match status" value="1"/>
</dbReference>
<evidence type="ECO:0000256" key="7">
    <source>
        <dbReference type="ARBA" id="ARBA00022968"/>
    </source>
</evidence>
<feature type="domain" description="Fucosyltransferase C-terminal" evidence="13">
    <location>
        <begin position="209"/>
        <end position="403"/>
    </location>
</feature>
<evidence type="ECO:0000256" key="11">
    <source>
        <dbReference type="ARBA" id="ARBA00023180"/>
    </source>
</evidence>
<keyword evidence="4 12" id="KW-0328">Glycosyltransferase</keyword>
<dbReference type="AlphaFoldDB" id="A0A210QEK0"/>
<dbReference type="PANTHER" id="PTHR48438:SF1">
    <property type="entry name" value="ALPHA-(1,3)-FUCOSYLTRANSFERASE C-RELATED"/>
    <property type="match status" value="1"/>
</dbReference>
<evidence type="ECO:0000256" key="3">
    <source>
        <dbReference type="ARBA" id="ARBA00008919"/>
    </source>
</evidence>
<comment type="pathway">
    <text evidence="2">Protein modification; protein glycosylation.</text>
</comment>
<evidence type="ECO:0000256" key="4">
    <source>
        <dbReference type="ARBA" id="ARBA00022676"/>
    </source>
</evidence>
<keyword evidence="6 12" id="KW-0812">Transmembrane</keyword>
<proteinExistence type="inferred from homology"/>
<dbReference type="InterPro" id="IPR055270">
    <property type="entry name" value="Glyco_tran_10_C"/>
</dbReference>
<dbReference type="InterPro" id="IPR031481">
    <property type="entry name" value="Glyco_tran_10_N"/>
</dbReference>
<accession>A0A210QEK0</accession>
<keyword evidence="7" id="KW-0735">Signal-anchor</keyword>
<evidence type="ECO:0000259" key="13">
    <source>
        <dbReference type="Pfam" id="PF00852"/>
    </source>
</evidence>
<evidence type="ECO:0000256" key="8">
    <source>
        <dbReference type="ARBA" id="ARBA00022989"/>
    </source>
</evidence>
<reference evidence="15 16" key="1">
    <citation type="journal article" date="2017" name="Nat. Ecol. Evol.">
        <title>Scallop genome provides insights into evolution of bilaterian karyotype and development.</title>
        <authorList>
            <person name="Wang S."/>
            <person name="Zhang J."/>
            <person name="Jiao W."/>
            <person name="Li J."/>
            <person name="Xun X."/>
            <person name="Sun Y."/>
            <person name="Guo X."/>
            <person name="Huan P."/>
            <person name="Dong B."/>
            <person name="Zhang L."/>
            <person name="Hu X."/>
            <person name="Sun X."/>
            <person name="Wang J."/>
            <person name="Zhao C."/>
            <person name="Wang Y."/>
            <person name="Wang D."/>
            <person name="Huang X."/>
            <person name="Wang R."/>
            <person name="Lv J."/>
            <person name="Li Y."/>
            <person name="Zhang Z."/>
            <person name="Liu B."/>
            <person name="Lu W."/>
            <person name="Hui Y."/>
            <person name="Liang J."/>
            <person name="Zhou Z."/>
            <person name="Hou R."/>
            <person name="Li X."/>
            <person name="Liu Y."/>
            <person name="Li H."/>
            <person name="Ning X."/>
            <person name="Lin Y."/>
            <person name="Zhao L."/>
            <person name="Xing Q."/>
            <person name="Dou J."/>
            <person name="Li Y."/>
            <person name="Mao J."/>
            <person name="Guo H."/>
            <person name="Dou H."/>
            <person name="Li T."/>
            <person name="Mu C."/>
            <person name="Jiang W."/>
            <person name="Fu Q."/>
            <person name="Fu X."/>
            <person name="Miao Y."/>
            <person name="Liu J."/>
            <person name="Yu Q."/>
            <person name="Li R."/>
            <person name="Liao H."/>
            <person name="Li X."/>
            <person name="Kong Y."/>
            <person name="Jiang Z."/>
            <person name="Chourrout D."/>
            <person name="Li R."/>
            <person name="Bao Z."/>
        </authorList>
    </citation>
    <scope>NUCLEOTIDE SEQUENCE [LARGE SCALE GENOMIC DNA]</scope>
    <source>
        <strain evidence="15 16">PY_sf001</strain>
    </source>
</reference>
<dbReference type="FunFam" id="3.40.50.11660:FF:000002">
    <property type="entry name" value="Alpha-(1,3)-fucosyltransferase"/>
    <property type="match status" value="1"/>
</dbReference>
<evidence type="ECO:0000256" key="9">
    <source>
        <dbReference type="ARBA" id="ARBA00023034"/>
    </source>
</evidence>
<sequence length="423" mass="50122">MDIHNRWKLYLLILNLTVLLYIIFVQLHMQFYFRAIGPLWYPKPKTRDIENQHRSLRNVSFSKKSKGEENDTLNKTLLFVSPQHWFNDWIGNKWDTSHAFSNCPVSNCVLTKQRQYMDKADAVLFRIRTDKGCLNGCLKKKKRGQVWIIFEHEPPTRFGRYRDLNKSCHRNLFNWTITYRRDSDFTFVHGRFSKVSSPYNESAIDMILKAKTKTAVGFISHCPIQSRRNDYITKLRKYGIDVDIYGKCGTLRCDSGLNHENKLKMAWNLTPVAGLKRDCFDILDSTYKFFLSFENSLCDDYVTEKSLHRVLRHNIVPIIRDASNRTLFSPPKSYLDTKDFHDVKSLATRIKSMSNNFDEYKKYFLWKKYFSPETTDGVLQSILCNICKRLHNQHKYKRIYRNVVDFLFSRGKESPNCHEPDDF</sequence>
<evidence type="ECO:0000256" key="2">
    <source>
        <dbReference type="ARBA" id="ARBA00004922"/>
    </source>
</evidence>
<dbReference type="EMBL" id="NEDP02004020">
    <property type="protein sequence ID" value="OWF47170.1"/>
    <property type="molecule type" value="Genomic_DNA"/>
</dbReference>
<comment type="caution">
    <text evidence="15">The sequence shown here is derived from an EMBL/GenBank/DDBJ whole genome shotgun (WGS) entry which is preliminary data.</text>
</comment>
<comment type="similarity">
    <text evidence="3 12">Belongs to the glycosyltransferase 10 family.</text>
</comment>
<keyword evidence="5 12" id="KW-0808">Transferase</keyword>
<evidence type="ECO:0000256" key="6">
    <source>
        <dbReference type="ARBA" id="ARBA00022692"/>
    </source>
</evidence>
<dbReference type="InterPro" id="IPR001503">
    <property type="entry name" value="Glyco_trans_10"/>
</dbReference>
<dbReference type="Proteomes" id="UP000242188">
    <property type="component" value="Unassembled WGS sequence"/>
</dbReference>
<dbReference type="InterPro" id="IPR038577">
    <property type="entry name" value="GT10-like_C_sf"/>
</dbReference>
<evidence type="ECO:0000313" key="16">
    <source>
        <dbReference type="Proteomes" id="UP000242188"/>
    </source>
</evidence>
<keyword evidence="9 12" id="KW-0333">Golgi apparatus</keyword>
<dbReference type="EC" id="2.4.1.-" evidence="12"/>
<evidence type="ECO:0000256" key="1">
    <source>
        <dbReference type="ARBA" id="ARBA00004323"/>
    </source>
</evidence>
<dbReference type="GO" id="GO:0000139">
    <property type="term" value="C:Golgi membrane"/>
    <property type="evidence" value="ECO:0007669"/>
    <property type="project" value="UniProtKB-SubCell"/>
</dbReference>
<evidence type="ECO:0000313" key="15">
    <source>
        <dbReference type="EMBL" id="OWF47170.1"/>
    </source>
</evidence>
<dbReference type="GO" id="GO:0032580">
    <property type="term" value="C:Golgi cisterna membrane"/>
    <property type="evidence" value="ECO:0007669"/>
    <property type="project" value="UniProtKB-SubCell"/>
</dbReference>
<dbReference type="PANTHER" id="PTHR48438">
    <property type="entry name" value="ALPHA-(1,3)-FUCOSYLTRANSFERASE C-RELATED"/>
    <property type="match status" value="1"/>
</dbReference>
<keyword evidence="8 12" id="KW-1133">Transmembrane helix</keyword>
<name>A0A210QEK0_MIZYE</name>
<evidence type="ECO:0000256" key="12">
    <source>
        <dbReference type="RuleBase" id="RU003832"/>
    </source>
</evidence>
<comment type="subcellular location">
    <subcellularLocation>
        <location evidence="1">Golgi apparatus membrane</location>
        <topology evidence="1">Single-pass type II membrane protein</topology>
    </subcellularLocation>
    <subcellularLocation>
        <location evidence="12">Golgi apparatus</location>
        <location evidence="12">Golgi stack membrane</location>
        <topology evidence="12">Single-pass type II membrane protein</topology>
    </subcellularLocation>
</comment>
<feature type="domain" description="Fucosyltransferase N-terminal" evidence="14">
    <location>
        <begin position="85"/>
        <end position="187"/>
    </location>
</feature>
<dbReference type="OrthoDB" id="8057859at2759"/>
<evidence type="ECO:0000259" key="14">
    <source>
        <dbReference type="Pfam" id="PF17039"/>
    </source>
</evidence>
<dbReference type="GO" id="GO:0008417">
    <property type="term" value="F:fucosyltransferase activity"/>
    <property type="evidence" value="ECO:0007669"/>
    <property type="project" value="InterPro"/>
</dbReference>